<dbReference type="Pfam" id="PF00849">
    <property type="entry name" value="PseudoU_synth_2"/>
    <property type="match status" value="1"/>
</dbReference>
<dbReference type="InterPro" id="IPR042092">
    <property type="entry name" value="PsdUridine_s_RsuA/RluB/E/F_cat"/>
</dbReference>
<dbReference type="InterPro" id="IPR000748">
    <property type="entry name" value="PsdUridine_synth_RsuA/RluB/E/F"/>
</dbReference>
<evidence type="ECO:0000259" key="6">
    <source>
        <dbReference type="SMART" id="SM00363"/>
    </source>
</evidence>
<evidence type="ECO:0000256" key="5">
    <source>
        <dbReference type="SAM" id="MobiDB-lite"/>
    </source>
</evidence>
<evidence type="ECO:0000313" key="8">
    <source>
        <dbReference type="Proteomes" id="UP000075606"/>
    </source>
</evidence>
<reference evidence="7 8" key="1">
    <citation type="submission" date="2016-01" db="EMBL/GenBank/DDBJ databases">
        <title>Genome sequencing of Roseivirga spongicola UST030701-084.</title>
        <authorList>
            <person name="Selvaratnam C."/>
            <person name="Thevarajoo S."/>
            <person name="Goh K.M."/>
            <person name="Ee R."/>
            <person name="Chan K.-G."/>
            <person name="Chong C.S."/>
        </authorList>
    </citation>
    <scope>NUCLEOTIDE SEQUENCE [LARGE SCALE GENOMIC DNA]</scope>
    <source>
        <strain evidence="7 8">UST030701-084</strain>
    </source>
</reference>
<evidence type="ECO:0000256" key="4">
    <source>
        <dbReference type="RuleBase" id="RU003887"/>
    </source>
</evidence>
<feature type="domain" description="RNA-binding S4" evidence="6">
    <location>
        <begin position="36"/>
        <end position="103"/>
    </location>
</feature>
<dbReference type="GO" id="GO:0000455">
    <property type="term" value="P:enzyme-directed rRNA pseudouridine synthesis"/>
    <property type="evidence" value="ECO:0007669"/>
    <property type="project" value="UniProtKB-ARBA"/>
</dbReference>
<dbReference type="InterPro" id="IPR018496">
    <property type="entry name" value="PsdUridine_synth_RsuA/RluB_CS"/>
</dbReference>
<dbReference type="RefSeq" id="WP_068217220.1">
    <property type="nucleotide sequence ID" value="NZ_CP139724.1"/>
</dbReference>
<dbReference type="InterPro" id="IPR020103">
    <property type="entry name" value="PsdUridine_synth_cat_dom_sf"/>
</dbReference>
<accession>A0A150XHD4</accession>
<evidence type="ECO:0000256" key="1">
    <source>
        <dbReference type="ARBA" id="ARBA00008348"/>
    </source>
</evidence>
<gene>
    <name evidence="7" type="ORF">AWW68_04955</name>
</gene>
<keyword evidence="3" id="KW-0694">RNA-binding</keyword>
<dbReference type="NCBIfam" id="TIGR00093">
    <property type="entry name" value="pseudouridine synthase"/>
    <property type="match status" value="1"/>
</dbReference>
<dbReference type="SUPFAM" id="SSF55174">
    <property type="entry name" value="Alpha-L RNA-binding motif"/>
    <property type="match status" value="1"/>
</dbReference>
<dbReference type="Gene3D" id="3.10.290.10">
    <property type="entry name" value="RNA-binding S4 domain"/>
    <property type="match status" value="1"/>
</dbReference>
<evidence type="ECO:0000313" key="7">
    <source>
        <dbReference type="EMBL" id="KYG78119.1"/>
    </source>
</evidence>
<dbReference type="Gene3D" id="3.30.70.1560">
    <property type="entry name" value="Alpha-L RNA-binding motif"/>
    <property type="match status" value="1"/>
</dbReference>
<dbReference type="InterPro" id="IPR020094">
    <property type="entry name" value="TruA/RsuA/RluB/E/F_N"/>
</dbReference>
<dbReference type="STRING" id="333140.AWW68_04955"/>
<dbReference type="Gene3D" id="3.30.70.580">
    <property type="entry name" value="Pseudouridine synthase I, catalytic domain, N-terminal subdomain"/>
    <property type="match status" value="1"/>
</dbReference>
<feature type="region of interest" description="Disordered" evidence="5">
    <location>
        <begin position="1"/>
        <end position="31"/>
    </location>
</feature>
<dbReference type="PANTHER" id="PTHR47683">
    <property type="entry name" value="PSEUDOURIDINE SYNTHASE FAMILY PROTEIN-RELATED"/>
    <property type="match status" value="1"/>
</dbReference>
<feature type="compositionally biased region" description="Polar residues" evidence="5">
    <location>
        <begin position="12"/>
        <end position="22"/>
    </location>
</feature>
<keyword evidence="2 4" id="KW-0413">Isomerase</keyword>
<dbReference type="Proteomes" id="UP000075606">
    <property type="component" value="Unassembled WGS sequence"/>
</dbReference>
<dbReference type="FunFam" id="3.10.290.10:FF:000003">
    <property type="entry name" value="Pseudouridine synthase"/>
    <property type="match status" value="1"/>
</dbReference>
<dbReference type="CDD" id="cd00165">
    <property type="entry name" value="S4"/>
    <property type="match status" value="1"/>
</dbReference>
<dbReference type="GO" id="GO:0120159">
    <property type="term" value="F:rRNA pseudouridine synthase activity"/>
    <property type="evidence" value="ECO:0007669"/>
    <property type="project" value="UniProtKB-ARBA"/>
</dbReference>
<dbReference type="InterPro" id="IPR036986">
    <property type="entry name" value="S4_RNA-bd_sf"/>
</dbReference>
<dbReference type="GO" id="GO:0003723">
    <property type="term" value="F:RNA binding"/>
    <property type="evidence" value="ECO:0007669"/>
    <property type="project" value="UniProtKB-KW"/>
</dbReference>
<dbReference type="AlphaFoldDB" id="A0A150XHD4"/>
<dbReference type="SUPFAM" id="SSF55120">
    <property type="entry name" value="Pseudouridine synthase"/>
    <property type="match status" value="1"/>
</dbReference>
<dbReference type="EC" id="5.4.99.-" evidence="4"/>
<protein>
    <recommendedName>
        <fullName evidence="4">Pseudouridine synthase</fullName>
        <ecNumber evidence="4">5.4.99.-</ecNumber>
    </recommendedName>
</protein>
<dbReference type="CDD" id="cd02870">
    <property type="entry name" value="PseudoU_synth_RsuA_like"/>
    <property type="match status" value="1"/>
</dbReference>
<proteinExistence type="inferred from homology"/>
<sequence length="265" mass="29982">MGKRPFKPRGHSGQTKKNQTPDYQAPKASQKDTFPMRLNKYIANSGVCSRREADKLIEKGEIRVNGEVVTEMGHQVQASDVVKYQGKTLKPEKLVYVLLNKPKGFITTTSDPDGRKTVMDLVKNACDEQIFPVGRLDRATTGLLLFTNDGDVAKKLTHPSSNVKKIYQVTLDKPLTKNDSMTIMEGFELEDGPVQIDDMAFIGSDNTTIGIEIHIGRNRIVRRIFEHFGYTVEKLDRTVFANLTKRDLPRGKWRFLSEKEVRGLK</sequence>
<dbReference type="OrthoDB" id="1012272at2"/>
<dbReference type="PANTHER" id="PTHR47683:SF2">
    <property type="entry name" value="RNA-BINDING S4 DOMAIN-CONTAINING PROTEIN"/>
    <property type="match status" value="1"/>
</dbReference>
<dbReference type="PROSITE" id="PS01149">
    <property type="entry name" value="PSI_RSU"/>
    <property type="match status" value="1"/>
</dbReference>
<dbReference type="InterPro" id="IPR006145">
    <property type="entry name" value="PsdUridine_synth_RsuA/RluA"/>
</dbReference>
<evidence type="ECO:0000256" key="3">
    <source>
        <dbReference type="PROSITE-ProRule" id="PRU00182"/>
    </source>
</evidence>
<dbReference type="Pfam" id="PF01479">
    <property type="entry name" value="S4"/>
    <property type="match status" value="1"/>
</dbReference>
<dbReference type="SMART" id="SM00363">
    <property type="entry name" value="S4"/>
    <property type="match status" value="1"/>
</dbReference>
<dbReference type="EMBL" id="LRPC01000001">
    <property type="protein sequence ID" value="KYG78119.1"/>
    <property type="molecule type" value="Genomic_DNA"/>
</dbReference>
<organism evidence="7 8">
    <name type="scientific">Roseivirga spongicola</name>
    <dbReference type="NCBI Taxonomy" id="333140"/>
    <lineage>
        <taxon>Bacteria</taxon>
        <taxon>Pseudomonadati</taxon>
        <taxon>Bacteroidota</taxon>
        <taxon>Cytophagia</taxon>
        <taxon>Cytophagales</taxon>
        <taxon>Roseivirgaceae</taxon>
        <taxon>Roseivirga</taxon>
    </lineage>
</organism>
<dbReference type="InterPro" id="IPR002942">
    <property type="entry name" value="S4_RNA-bd"/>
</dbReference>
<comment type="similarity">
    <text evidence="1 4">Belongs to the pseudouridine synthase RsuA family.</text>
</comment>
<feature type="compositionally biased region" description="Basic residues" evidence="5">
    <location>
        <begin position="1"/>
        <end position="10"/>
    </location>
</feature>
<evidence type="ECO:0000256" key="2">
    <source>
        <dbReference type="ARBA" id="ARBA00023235"/>
    </source>
</evidence>
<keyword evidence="8" id="KW-1185">Reference proteome</keyword>
<comment type="caution">
    <text evidence="7">The sequence shown here is derived from an EMBL/GenBank/DDBJ whole genome shotgun (WGS) entry which is preliminary data.</text>
</comment>
<dbReference type="PROSITE" id="PS50889">
    <property type="entry name" value="S4"/>
    <property type="match status" value="1"/>
</dbReference>
<name>A0A150XHD4_9BACT</name>
<dbReference type="InterPro" id="IPR050343">
    <property type="entry name" value="RsuA_PseudoU_synthase"/>
</dbReference>